<evidence type="ECO:0000313" key="4">
    <source>
        <dbReference type="Proteomes" id="UP000318582"/>
    </source>
</evidence>
<evidence type="ECO:0000259" key="2">
    <source>
        <dbReference type="PROSITE" id="PS50213"/>
    </source>
</evidence>
<dbReference type="Proteomes" id="UP000318582">
    <property type="component" value="Unassembled WGS sequence"/>
</dbReference>
<feature type="chain" id="PRO_5021446302" description="FAS1 domain-containing protein" evidence="1">
    <location>
        <begin position="21"/>
        <end position="375"/>
    </location>
</feature>
<dbReference type="PANTHER" id="PTHR10900">
    <property type="entry name" value="PERIOSTIN-RELATED"/>
    <property type="match status" value="1"/>
</dbReference>
<reference evidence="3 4" key="1">
    <citation type="journal article" date="2019" name="Sci. Rep.">
        <title>Comparative genomics of chytrid fungi reveal insights into the obligate biotrophic and pathogenic lifestyle of Synchytrium endobioticum.</title>
        <authorList>
            <person name="van de Vossenberg B.T.L.H."/>
            <person name="Warris S."/>
            <person name="Nguyen H.D.T."/>
            <person name="van Gent-Pelzer M.P.E."/>
            <person name="Joly D.L."/>
            <person name="van de Geest H.C."/>
            <person name="Bonants P.J.M."/>
            <person name="Smith D.S."/>
            <person name="Levesque C.A."/>
            <person name="van der Lee T.A.J."/>
        </authorList>
    </citation>
    <scope>NUCLEOTIDE SEQUENCE [LARGE SCALE GENOMIC DNA]</scope>
    <source>
        <strain evidence="3 4">CBS 809.83</strain>
    </source>
</reference>
<dbReference type="AlphaFoldDB" id="A0A507E079"/>
<comment type="caution">
    <text evidence="3">The sequence shown here is derived from an EMBL/GenBank/DDBJ whole genome shotgun (WGS) entry which is preliminary data.</text>
</comment>
<dbReference type="SUPFAM" id="SSF82153">
    <property type="entry name" value="FAS1 domain"/>
    <property type="match status" value="2"/>
</dbReference>
<dbReference type="InterPro" id="IPR000782">
    <property type="entry name" value="FAS1_domain"/>
</dbReference>
<feature type="signal peptide" evidence="1">
    <location>
        <begin position="1"/>
        <end position="20"/>
    </location>
</feature>
<organism evidence="3 4">
    <name type="scientific">Powellomyces hirtus</name>
    <dbReference type="NCBI Taxonomy" id="109895"/>
    <lineage>
        <taxon>Eukaryota</taxon>
        <taxon>Fungi</taxon>
        <taxon>Fungi incertae sedis</taxon>
        <taxon>Chytridiomycota</taxon>
        <taxon>Chytridiomycota incertae sedis</taxon>
        <taxon>Chytridiomycetes</taxon>
        <taxon>Spizellomycetales</taxon>
        <taxon>Powellomycetaceae</taxon>
        <taxon>Powellomyces</taxon>
    </lineage>
</organism>
<keyword evidence="4" id="KW-1185">Reference proteome</keyword>
<dbReference type="EMBL" id="QEAQ01000054">
    <property type="protein sequence ID" value="TPX57304.1"/>
    <property type="molecule type" value="Genomic_DNA"/>
</dbReference>
<protein>
    <recommendedName>
        <fullName evidence="2">FAS1 domain-containing protein</fullName>
    </recommendedName>
</protein>
<feature type="domain" description="FAS1" evidence="2">
    <location>
        <begin position="188"/>
        <end position="361"/>
    </location>
</feature>
<name>A0A507E079_9FUNG</name>
<dbReference type="PANTHER" id="PTHR10900:SF77">
    <property type="entry name" value="FI19380P1"/>
    <property type="match status" value="1"/>
</dbReference>
<evidence type="ECO:0000313" key="3">
    <source>
        <dbReference type="EMBL" id="TPX57304.1"/>
    </source>
</evidence>
<dbReference type="PROSITE" id="PS50213">
    <property type="entry name" value="FAS1"/>
    <property type="match status" value="2"/>
</dbReference>
<feature type="domain" description="FAS1" evidence="2">
    <location>
        <begin position="42"/>
        <end position="184"/>
    </location>
</feature>
<dbReference type="InterPro" id="IPR036378">
    <property type="entry name" value="FAS1_dom_sf"/>
</dbReference>
<dbReference type="Gene3D" id="2.30.180.10">
    <property type="entry name" value="FAS1 domain"/>
    <property type="match status" value="2"/>
</dbReference>
<keyword evidence="1" id="KW-0732">Signal</keyword>
<gene>
    <name evidence="3" type="ORF">PhCBS80983_g03893</name>
</gene>
<dbReference type="InterPro" id="IPR050904">
    <property type="entry name" value="Adhesion/Biosynth-related"/>
</dbReference>
<accession>A0A507E079</accession>
<dbReference type="STRING" id="109895.A0A507E079"/>
<dbReference type="GO" id="GO:0005615">
    <property type="term" value="C:extracellular space"/>
    <property type="evidence" value="ECO:0007669"/>
    <property type="project" value="TreeGrafter"/>
</dbReference>
<evidence type="ECO:0000256" key="1">
    <source>
        <dbReference type="SAM" id="SignalP"/>
    </source>
</evidence>
<proteinExistence type="predicted"/>
<dbReference type="SMART" id="SM00554">
    <property type="entry name" value="FAS1"/>
    <property type="match status" value="2"/>
</dbReference>
<dbReference type="Pfam" id="PF02469">
    <property type="entry name" value="Fasciclin"/>
    <property type="match status" value="2"/>
</dbReference>
<sequence>MKSIISLFVALFALIASVCAAPQLFVSEYENDGKALTQSSRQGTIVDKLREDKRFSRFVEVLEQERGLRDDLENREKQTTLFAPTNEAFKHMEDQWRNSKDEEKPSMRDVLRYHIAPDSQISGDCLHAGALIPTNLRLKSLEDRHQRIRVFRFHGEVWLNMHARVVQKDLEAENGLIHAIDRCLMPPMTIGEMLYTMPTRFSTSLAAFERTGLQEVCTKKGITVFAPTNRAWETLGFDNLRYLFSCMGQQKPSEGRSIFGGEEHPQCEGTKMLKKILKYHIATKLAYSTDLMEKETTRLGTMEGKNLEVCAVHTEGHKGRDEKKHHDVRNYNFVINKGQARIAFSDGLGSNGAVQVIDSVLIPDDVKLPHDRWMA</sequence>